<dbReference type="SUPFAM" id="SSF50630">
    <property type="entry name" value="Acid proteases"/>
    <property type="match status" value="1"/>
</dbReference>
<keyword evidence="1" id="KW-0808">Transferase</keyword>
<feature type="region of interest" description="Disordered" evidence="6">
    <location>
        <begin position="15"/>
        <end position="53"/>
    </location>
</feature>
<dbReference type="EMBL" id="NNAY01005488">
    <property type="protein sequence ID" value="OXU16660.1"/>
    <property type="molecule type" value="Genomic_DNA"/>
</dbReference>
<dbReference type="InterPro" id="IPR018061">
    <property type="entry name" value="Retropepsins"/>
</dbReference>
<dbReference type="Gene3D" id="2.40.70.10">
    <property type="entry name" value="Acid Proteases"/>
    <property type="match status" value="1"/>
</dbReference>
<dbReference type="STRING" id="543379.A0A232EE80"/>
<evidence type="ECO:0000313" key="9">
    <source>
        <dbReference type="Proteomes" id="UP000215335"/>
    </source>
</evidence>
<evidence type="ECO:0000259" key="7">
    <source>
        <dbReference type="Pfam" id="PF00077"/>
    </source>
</evidence>
<dbReference type="GO" id="GO:0008270">
    <property type="term" value="F:zinc ion binding"/>
    <property type="evidence" value="ECO:0007669"/>
    <property type="project" value="InterPro"/>
</dbReference>
<dbReference type="GO" id="GO:0003676">
    <property type="term" value="F:nucleic acid binding"/>
    <property type="evidence" value="ECO:0007669"/>
    <property type="project" value="InterPro"/>
</dbReference>
<organism evidence="8 9">
    <name type="scientific">Trichomalopsis sarcophagae</name>
    <dbReference type="NCBI Taxonomy" id="543379"/>
    <lineage>
        <taxon>Eukaryota</taxon>
        <taxon>Metazoa</taxon>
        <taxon>Ecdysozoa</taxon>
        <taxon>Arthropoda</taxon>
        <taxon>Hexapoda</taxon>
        <taxon>Insecta</taxon>
        <taxon>Pterygota</taxon>
        <taxon>Neoptera</taxon>
        <taxon>Endopterygota</taxon>
        <taxon>Hymenoptera</taxon>
        <taxon>Apocrita</taxon>
        <taxon>Proctotrupomorpha</taxon>
        <taxon>Chalcidoidea</taxon>
        <taxon>Pteromalidae</taxon>
        <taxon>Pteromalinae</taxon>
        <taxon>Trichomalopsis</taxon>
    </lineage>
</organism>
<proteinExistence type="predicted"/>
<feature type="domain" description="Retropepsins" evidence="7">
    <location>
        <begin position="134"/>
        <end position="221"/>
    </location>
</feature>
<dbReference type="Proteomes" id="UP000215335">
    <property type="component" value="Unassembled WGS sequence"/>
</dbReference>
<evidence type="ECO:0000256" key="6">
    <source>
        <dbReference type="SAM" id="MobiDB-lite"/>
    </source>
</evidence>
<dbReference type="Pfam" id="PF00077">
    <property type="entry name" value="RVP"/>
    <property type="match status" value="1"/>
</dbReference>
<keyword evidence="2" id="KW-0548">Nucleotidyltransferase</keyword>
<dbReference type="PANTHER" id="PTHR37984">
    <property type="entry name" value="PROTEIN CBG26694"/>
    <property type="match status" value="1"/>
</dbReference>
<keyword evidence="9" id="KW-1185">Reference proteome</keyword>
<dbReference type="GO" id="GO:0016779">
    <property type="term" value="F:nucleotidyltransferase activity"/>
    <property type="evidence" value="ECO:0007669"/>
    <property type="project" value="UniProtKB-KW"/>
</dbReference>
<evidence type="ECO:0000256" key="2">
    <source>
        <dbReference type="ARBA" id="ARBA00022695"/>
    </source>
</evidence>
<dbReference type="AlphaFoldDB" id="A0A232EE80"/>
<dbReference type="SUPFAM" id="SSF57756">
    <property type="entry name" value="Retrovirus zinc finger-like domains"/>
    <property type="match status" value="1"/>
</dbReference>
<name>A0A232EE80_9HYME</name>
<reference evidence="8 9" key="1">
    <citation type="journal article" date="2017" name="Curr. Biol.">
        <title>The Evolution of Venom by Co-option of Single-Copy Genes.</title>
        <authorList>
            <person name="Martinson E.O."/>
            <person name="Mrinalini"/>
            <person name="Kelkar Y.D."/>
            <person name="Chang C.H."/>
            <person name="Werren J.H."/>
        </authorList>
    </citation>
    <scope>NUCLEOTIDE SEQUENCE [LARGE SCALE GENOMIC DNA]</scope>
    <source>
        <strain evidence="8 9">Alberta</strain>
        <tissue evidence="8">Whole body</tissue>
    </source>
</reference>
<keyword evidence="4" id="KW-0255">Endonuclease</keyword>
<evidence type="ECO:0000313" key="8">
    <source>
        <dbReference type="EMBL" id="OXU16660.1"/>
    </source>
</evidence>
<keyword evidence="5" id="KW-0378">Hydrolase</keyword>
<dbReference type="Gene3D" id="4.10.60.10">
    <property type="entry name" value="Zinc finger, CCHC-type"/>
    <property type="match status" value="1"/>
</dbReference>
<gene>
    <name evidence="8" type="ORF">TSAR_009614</name>
</gene>
<evidence type="ECO:0000256" key="3">
    <source>
        <dbReference type="ARBA" id="ARBA00022722"/>
    </source>
</evidence>
<dbReference type="GO" id="GO:0004519">
    <property type="term" value="F:endonuclease activity"/>
    <property type="evidence" value="ECO:0007669"/>
    <property type="project" value="UniProtKB-KW"/>
</dbReference>
<evidence type="ECO:0000256" key="1">
    <source>
        <dbReference type="ARBA" id="ARBA00022679"/>
    </source>
</evidence>
<accession>A0A232EE80</accession>
<evidence type="ECO:0000256" key="5">
    <source>
        <dbReference type="ARBA" id="ARBA00022801"/>
    </source>
</evidence>
<comment type="caution">
    <text evidence="8">The sequence shown here is derived from an EMBL/GenBank/DDBJ whole genome shotgun (WGS) entry which is preliminary data.</text>
</comment>
<evidence type="ECO:0000256" key="4">
    <source>
        <dbReference type="ARBA" id="ARBA00022759"/>
    </source>
</evidence>
<dbReference type="InterPro" id="IPR050951">
    <property type="entry name" value="Retrovirus_Pol_polyprotein"/>
</dbReference>
<dbReference type="InterPro" id="IPR021109">
    <property type="entry name" value="Peptidase_aspartic_dom_sf"/>
</dbReference>
<dbReference type="InterPro" id="IPR036875">
    <property type="entry name" value="Znf_CCHC_sf"/>
</dbReference>
<feature type="compositionally biased region" description="Polar residues" evidence="6">
    <location>
        <begin position="33"/>
        <end position="52"/>
    </location>
</feature>
<keyword evidence="3" id="KW-0540">Nuclease</keyword>
<protein>
    <recommendedName>
        <fullName evidence="7">Retropepsins domain-containing protein</fullName>
    </recommendedName>
</protein>
<dbReference type="PANTHER" id="PTHR37984:SF5">
    <property type="entry name" value="PROTEIN NYNRIN-LIKE"/>
    <property type="match status" value="1"/>
</dbReference>
<sequence>MELSEKEVGAFKQNSVSVDYLHANERPNRKQPKSNFNQKFEKSSTNTNTSKPQSKRKVTCYRCGDNHTIPHCQVSPRITCNFCGRQGHMERICLKKREETHYVDEENSEEEYIDIVEICPVDEPKLRDKIYTVLNIQGKPIKMEVDTGAAVTLMWHHQATKLFPEIQIKKTTLRLVTFCKNTVNVNGYLTVKVTYENKDYQAKLYLTEVERAPLLGREWIRCLITGGSASGLFSEILQVNFNVQDVNKEVFIKKLFNKYTNVTD</sequence>
<dbReference type="GO" id="GO:0016787">
    <property type="term" value="F:hydrolase activity"/>
    <property type="evidence" value="ECO:0007669"/>
    <property type="project" value="UniProtKB-KW"/>
</dbReference>
<dbReference type="OrthoDB" id="7615906at2759"/>